<dbReference type="GO" id="GO:0016705">
    <property type="term" value="F:oxidoreductase activity, acting on paired donors, with incorporation or reduction of molecular oxygen"/>
    <property type="evidence" value="ECO:0007669"/>
    <property type="project" value="InterPro"/>
</dbReference>
<evidence type="ECO:0000313" key="7">
    <source>
        <dbReference type="EMBL" id="KAF2677207.1"/>
    </source>
</evidence>
<dbReference type="SUPFAM" id="SSF48264">
    <property type="entry name" value="Cytochrome P450"/>
    <property type="match status" value="1"/>
</dbReference>
<dbReference type="GO" id="GO:0020037">
    <property type="term" value="F:heme binding"/>
    <property type="evidence" value="ECO:0007669"/>
    <property type="project" value="InterPro"/>
</dbReference>
<dbReference type="InterPro" id="IPR001128">
    <property type="entry name" value="Cyt_P450"/>
</dbReference>
<dbReference type="PANTHER" id="PTHR24287:SF17">
    <property type="entry name" value="P450, PUTATIVE (EUROFUNG)-RELATED"/>
    <property type="match status" value="1"/>
</dbReference>
<sequence>MAMAPSPNIDLRSHSPPHSLLSQPSVITIAPENIRVVSTGKDWGMEPFRLAGMEYFCGCGILTTDGDIWSRSRKLLKPTFNKSNLADLSFLSTQVDTMLWQLPNNGTTVDLQPLFYAMFLNTSLNFLLGIDPTKDSEGTPHTSEQFINAFHDALFFIVLKMILGEAWKLAPQTKYFNACKIAHEYLDFYVDQALAEAGALDADTEKGLNNAAKLTVLRALSVQTGMMASQETVSSLLGNACFLLSRHPEYRQHLRDEAKDKGIALFNTTF</sequence>
<dbReference type="EMBL" id="MU005624">
    <property type="protein sequence ID" value="KAF2677207.1"/>
    <property type="molecule type" value="Genomic_DNA"/>
</dbReference>
<keyword evidence="4" id="KW-0560">Oxidoreductase</keyword>
<protein>
    <submittedName>
        <fullName evidence="7">Cytochrome P450</fullName>
    </submittedName>
</protein>
<dbReference type="OrthoDB" id="1470350at2759"/>
<evidence type="ECO:0000256" key="6">
    <source>
        <dbReference type="ARBA" id="ARBA00023033"/>
    </source>
</evidence>
<dbReference type="Pfam" id="PF00067">
    <property type="entry name" value="p450"/>
    <property type="match status" value="1"/>
</dbReference>
<gene>
    <name evidence="7" type="ORF">K458DRAFT_447046</name>
</gene>
<evidence type="ECO:0000313" key="8">
    <source>
        <dbReference type="Proteomes" id="UP000799291"/>
    </source>
</evidence>
<organism evidence="7 8">
    <name type="scientific">Lentithecium fluviatile CBS 122367</name>
    <dbReference type="NCBI Taxonomy" id="1168545"/>
    <lineage>
        <taxon>Eukaryota</taxon>
        <taxon>Fungi</taxon>
        <taxon>Dikarya</taxon>
        <taxon>Ascomycota</taxon>
        <taxon>Pezizomycotina</taxon>
        <taxon>Dothideomycetes</taxon>
        <taxon>Pleosporomycetidae</taxon>
        <taxon>Pleosporales</taxon>
        <taxon>Massarineae</taxon>
        <taxon>Lentitheciaceae</taxon>
        <taxon>Lentithecium</taxon>
    </lineage>
</organism>
<reference evidence="7" key="1">
    <citation type="journal article" date="2020" name="Stud. Mycol.">
        <title>101 Dothideomycetes genomes: a test case for predicting lifestyles and emergence of pathogens.</title>
        <authorList>
            <person name="Haridas S."/>
            <person name="Albert R."/>
            <person name="Binder M."/>
            <person name="Bloem J."/>
            <person name="Labutti K."/>
            <person name="Salamov A."/>
            <person name="Andreopoulos B."/>
            <person name="Baker S."/>
            <person name="Barry K."/>
            <person name="Bills G."/>
            <person name="Bluhm B."/>
            <person name="Cannon C."/>
            <person name="Castanera R."/>
            <person name="Culley D."/>
            <person name="Daum C."/>
            <person name="Ezra D."/>
            <person name="Gonzalez J."/>
            <person name="Henrissat B."/>
            <person name="Kuo A."/>
            <person name="Liang C."/>
            <person name="Lipzen A."/>
            <person name="Lutzoni F."/>
            <person name="Magnuson J."/>
            <person name="Mondo S."/>
            <person name="Nolan M."/>
            <person name="Ohm R."/>
            <person name="Pangilinan J."/>
            <person name="Park H.-J."/>
            <person name="Ramirez L."/>
            <person name="Alfaro M."/>
            <person name="Sun H."/>
            <person name="Tritt A."/>
            <person name="Yoshinaga Y."/>
            <person name="Zwiers L.-H."/>
            <person name="Turgeon B."/>
            <person name="Goodwin S."/>
            <person name="Spatafora J."/>
            <person name="Crous P."/>
            <person name="Grigoriev I."/>
        </authorList>
    </citation>
    <scope>NUCLEOTIDE SEQUENCE</scope>
    <source>
        <strain evidence="7">CBS 122367</strain>
    </source>
</reference>
<keyword evidence="6" id="KW-0503">Monooxygenase</keyword>
<evidence type="ECO:0000256" key="4">
    <source>
        <dbReference type="ARBA" id="ARBA00023002"/>
    </source>
</evidence>
<evidence type="ECO:0000256" key="1">
    <source>
        <dbReference type="ARBA" id="ARBA00001971"/>
    </source>
</evidence>
<keyword evidence="3" id="KW-0479">Metal-binding</keyword>
<dbReference type="InterPro" id="IPR036396">
    <property type="entry name" value="Cyt_P450_sf"/>
</dbReference>
<dbReference type="GO" id="GO:0004497">
    <property type="term" value="F:monooxygenase activity"/>
    <property type="evidence" value="ECO:0007669"/>
    <property type="project" value="UniProtKB-KW"/>
</dbReference>
<evidence type="ECO:0000256" key="5">
    <source>
        <dbReference type="ARBA" id="ARBA00023004"/>
    </source>
</evidence>
<evidence type="ECO:0000256" key="2">
    <source>
        <dbReference type="ARBA" id="ARBA00010617"/>
    </source>
</evidence>
<comment type="similarity">
    <text evidence="2">Belongs to the cytochrome P450 family.</text>
</comment>
<name>A0A6G1IG49_9PLEO</name>
<evidence type="ECO:0000256" key="3">
    <source>
        <dbReference type="ARBA" id="ARBA00022723"/>
    </source>
</evidence>
<keyword evidence="5" id="KW-0408">Iron</keyword>
<dbReference type="GO" id="GO:0005506">
    <property type="term" value="F:iron ion binding"/>
    <property type="evidence" value="ECO:0007669"/>
    <property type="project" value="InterPro"/>
</dbReference>
<dbReference type="Gene3D" id="1.10.630.10">
    <property type="entry name" value="Cytochrome P450"/>
    <property type="match status" value="1"/>
</dbReference>
<accession>A0A6G1IG49</accession>
<dbReference type="InterPro" id="IPR047146">
    <property type="entry name" value="Cyt_P450_E_CYP52_fungi"/>
</dbReference>
<dbReference type="Proteomes" id="UP000799291">
    <property type="component" value="Unassembled WGS sequence"/>
</dbReference>
<dbReference type="AlphaFoldDB" id="A0A6G1IG49"/>
<keyword evidence="8" id="KW-1185">Reference proteome</keyword>
<proteinExistence type="inferred from homology"/>
<dbReference type="PANTHER" id="PTHR24287">
    <property type="entry name" value="P450, PUTATIVE (EUROFUNG)-RELATED"/>
    <property type="match status" value="1"/>
</dbReference>
<comment type="cofactor">
    <cofactor evidence="1">
        <name>heme</name>
        <dbReference type="ChEBI" id="CHEBI:30413"/>
    </cofactor>
</comment>